<evidence type="ECO:0000256" key="7">
    <source>
        <dbReference type="ARBA" id="ARBA00023136"/>
    </source>
</evidence>
<evidence type="ECO:0000256" key="8">
    <source>
        <dbReference type="SAM" id="MobiDB-lite"/>
    </source>
</evidence>
<evidence type="ECO:0000256" key="5">
    <source>
        <dbReference type="ARBA" id="ARBA00023054"/>
    </source>
</evidence>
<dbReference type="Proteomes" id="UP000309340">
    <property type="component" value="Unassembled WGS sequence"/>
</dbReference>
<dbReference type="GO" id="GO:0005739">
    <property type="term" value="C:mitochondrion"/>
    <property type="evidence" value="ECO:0007669"/>
    <property type="project" value="UniProtKB-SubCell"/>
</dbReference>
<protein>
    <recommendedName>
        <fullName evidence="12">DUF1640 domain-containing protein</fullName>
    </recommendedName>
</protein>
<reference evidence="10 11" key="1">
    <citation type="submission" date="2017-03" db="EMBL/GenBank/DDBJ databases">
        <title>Genomes of endolithic fungi from Antarctica.</title>
        <authorList>
            <person name="Coleine C."/>
            <person name="Masonjones S."/>
            <person name="Stajich J.E."/>
        </authorList>
    </citation>
    <scope>NUCLEOTIDE SEQUENCE [LARGE SCALE GENOMIC DNA]</scope>
    <source>
        <strain evidence="10 11">CCFEE 5184</strain>
    </source>
</reference>
<evidence type="ECO:0000256" key="3">
    <source>
        <dbReference type="ARBA" id="ARBA00022692"/>
    </source>
</evidence>
<keyword evidence="7 9" id="KW-0472">Membrane</keyword>
<dbReference type="PANTHER" id="PTHR14360:SF12">
    <property type="entry name" value="MOZ PROTEIN REPRESENTS A CHROMATIN-ASSOCIATED ACETYLTRANSFERASE"/>
    <property type="match status" value="1"/>
</dbReference>
<dbReference type="Gene3D" id="1.20.5.340">
    <property type="match status" value="1"/>
</dbReference>
<evidence type="ECO:0000256" key="1">
    <source>
        <dbReference type="ARBA" id="ARBA00004173"/>
    </source>
</evidence>
<evidence type="ECO:0000313" key="10">
    <source>
        <dbReference type="EMBL" id="TKA64189.1"/>
    </source>
</evidence>
<gene>
    <name evidence="10" type="ORF">B0A55_10417</name>
</gene>
<dbReference type="Pfam" id="PF07798">
    <property type="entry name" value="CCDC90-like"/>
    <property type="match status" value="1"/>
</dbReference>
<name>A0A4V5NDP8_9PEZI</name>
<evidence type="ECO:0008006" key="12">
    <source>
        <dbReference type="Google" id="ProtNLM"/>
    </source>
</evidence>
<evidence type="ECO:0000256" key="9">
    <source>
        <dbReference type="SAM" id="Phobius"/>
    </source>
</evidence>
<dbReference type="GO" id="GO:0016020">
    <property type="term" value="C:membrane"/>
    <property type="evidence" value="ECO:0007669"/>
    <property type="project" value="UniProtKB-SubCell"/>
</dbReference>
<evidence type="ECO:0000256" key="4">
    <source>
        <dbReference type="ARBA" id="ARBA00022989"/>
    </source>
</evidence>
<feature type="transmembrane region" description="Helical" evidence="9">
    <location>
        <begin position="375"/>
        <end position="397"/>
    </location>
</feature>
<feature type="compositionally biased region" description="Low complexity" evidence="8">
    <location>
        <begin position="19"/>
        <end position="35"/>
    </location>
</feature>
<dbReference type="OrthoDB" id="5424147at2759"/>
<comment type="caution">
    <text evidence="10">The sequence shown here is derived from an EMBL/GenBank/DDBJ whole genome shotgun (WGS) entry which is preliminary data.</text>
</comment>
<keyword evidence="5" id="KW-0175">Coiled coil</keyword>
<feature type="compositionally biased region" description="Gly residues" evidence="8">
    <location>
        <begin position="425"/>
        <end position="436"/>
    </location>
</feature>
<keyword evidence="3 9" id="KW-0812">Transmembrane</keyword>
<keyword evidence="6" id="KW-0496">Mitochondrion</keyword>
<dbReference type="STRING" id="329884.A0A4V5NDP8"/>
<keyword evidence="4 9" id="KW-1133">Transmembrane helix</keyword>
<accession>A0A4V5NDP8</accession>
<keyword evidence="11" id="KW-1185">Reference proteome</keyword>
<organism evidence="10 11">
    <name type="scientific">Friedmanniomyces simplex</name>
    <dbReference type="NCBI Taxonomy" id="329884"/>
    <lineage>
        <taxon>Eukaryota</taxon>
        <taxon>Fungi</taxon>
        <taxon>Dikarya</taxon>
        <taxon>Ascomycota</taxon>
        <taxon>Pezizomycotina</taxon>
        <taxon>Dothideomycetes</taxon>
        <taxon>Dothideomycetidae</taxon>
        <taxon>Mycosphaerellales</taxon>
        <taxon>Teratosphaeriaceae</taxon>
        <taxon>Friedmanniomyces</taxon>
    </lineage>
</organism>
<evidence type="ECO:0000256" key="6">
    <source>
        <dbReference type="ARBA" id="ARBA00023128"/>
    </source>
</evidence>
<comment type="subcellular location">
    <subcellularLocation>
        <location evidence="2">Membrane</location>
    </subcellularLocation>
    <subcellularLocation>
        <location evidence="1">Mitochondrion</location>
    </subcellularLocation>
</comment>
<dbReference type="EMBL" id="NAJQ01000862">
    <property type="protein sequence ID" value="TKA64189.1"/>
    <property type="molecule type" value="Genomic_DNA"/>
</dbReference>
<feature type="region of interest" description="Disordered" evidence="8">
    <location>
        <begin position="404"/>
        <end position="441"/>
    </location>
</feature>
<dbReference type="InterPro" id="IPR024461">
    <property type="entry name" value="CCDC90-like"/>
</dbReference>
<feature type="region of interest" description="Disordered" evidence="8">
    <location>
        <begin position="15"/>
        <end position="195"/>
    </location>
</feature>
<evidence type="ECO:0000256" key="2">
    <source>
        <dbReference type="ARBA" id="ARBA00004370"/>
    </source>
</evidence>
<evidence type="ECO:0000313" key="11">
    <source>
        <dbReference type="Proteomes" id="UP000309340"/>
    </source>
</evidence>
<feature type="compositionally biased region" description="Acidic residues" evidence="8">
    <location>
        <begin position="95"/>
        <end position="105"/>
    </location>
</feature>
<dbReference type="AlphaFoldDB" id="A0A4V5NDP8"/>
<proteinExistence type="predicted"/>
<sequence>MAGPRLPFLWPILSRSAEAQTPATRSARAAARIQAYHPSPRRKQQETVPQRYGSANEPPPHLGGGKGLGPSIQQYQAEQTKLPKIGEKLQQSGENEVENEVEDERAEATAGTKQQDKPTDPTTVDGGTATPIRGDPMFDAADSLATKDPLSQPTQSDGKPVESLLDSIPCPAMPKDTTEQPARPEQNPDDPPLDYTMDEHSPPIKAPHLEQPRYVHHFDTYGLVKQLTSSGWSDAHATSVMKAVRLMLADNMELAKDALVSKSMVENETYLFRAACAELKTEVSGRRRTEQEKMRTERTQLQHEVDILSQRVGQESGVLKDDLKGMFDDRKMGVRNEQRGMESKIQQLNYKITVSLQADARSEVEGLRWVMTRRVIITLAAIVVMVIGGLRLAANALHERELEAKRKANQRSGGTQTEERRGTSDFGGGNGTGIGEGGREIRGMGGGEMLIKEGENPAFVSLG</sequence>
<dbReference type="PANTHER" id="PTHR14360">
    <property type="entry name" value="PROTEIN FMP32, MITOCHONDRIAL"/>
    <property type="match status" value="1"/>
</dbReference>